<dbReference type="Pfam" id="PF17207">
    <property type="entry name" value="MCM_OB"/>
    <property type="match status" value="1"/>
</dbReference>
<reference evidence="2" key="1">
    <citation type="journal article" date="2022" name="Int. J. Mol. Sci.">
        <title>Draft Genome of Tanacetum Coccineum: Genomic Comparison of Closely Related Tanacetum-Family Plants.</title>
        <authorList>
            <person name="Yamashiro T."/>
            <person name="Shiraishi A."/>
            <person name="Nakayama K."/>
            <person name="Satake H."/>
        </authorList>
    </citation>
    <scope>NUCLEOTIDE SEQUENCE</scope>
</reference>
<name>A0ABQ5FG40_9ASTR</name>
<sequence>MLLQLPITSLTSDHIDRLPPRSTALYRDIHHLLHRVLHCDFEVLIERSSSPHNECSPSTTTSSSTNNDINECRRAMETCFSYKMNLAAMNVWFKNSSVEGSAVVEHAAYLAKSQGLSVTDAVMDPGEMACPIDPWIVVPDKGKYVDQQTLKLQENPEDVPTGELQRNMLQSVDRHIVQTIILQSESCDGVDVLLYGL</sequence>
<evidence type="ECO:0000259" key="1">
    <source>
        <dbReference type="Pfam" id="PF17207"/>
    </source>
</evidence>
<keyword evidence="3" id="KW-1185">Reference proteome</keyword>
<comment type="caution">
    <text evidence="2">The sequence shown here is derived from an EMBL/GenBank/DDBJ whole genome shotgun (WGS) entry which is preliminary data.</text>
</comment>
<evidence type="ECO:0000313" key="3">
    <source>
        <dbReference type="Proteomes" id="UP001151760"/>
    </source>
</evidence>
<organism evidence="2 3">
    <name type="scientific">Tanacetum coccineum</name>
    <dbReference type="NCBI Taxonomy" id="301880"/>
    <lineage>
        <taxon>Eukaryota</taxon>
        <taxon>Viridiplantae</taxon>
        <taxon>Streptophyta</taxon>
        <taxon>Embryophyta</taxon>
        <taxon>Tracheophyta</taxon>
        <taxon>Spermatophyta</taxon>
        <taxon>Magnoliopsida</taxon>
        <taxon>eudicotyledons</taxon>
        <taxon>Gunneridae</taxon>
        <taxon>Pentapetalae</taxon>
        <taxon>asterids</taxon>
        <taxon>campanulids</taxon>
        <taxon>Asterales</taxon>
        <taxon>Asteraceae</taxon>
        <taxon>Asteroideae</taxon>
        <taxon>Anthemideae</taxon>
        <taxon>Anthemidinae</taxon>
        <taxon>Tanacetum</taxon>
    </lineage>
</organism>
<feature type="domain" description="MCM OB" evidence="1">
    <location>
        <begin position="123"/>
        <end position="180"/>
    </location>
</feature>
<proteinExistence type="predicted"/>
<dbReference type="InterPro" id="IPR033762">
    <property type="entry name" value="MCM_OB"/>
</dbReference>
<dbReference type="Proteomes" id="UP001151760">
    <property type="component" value="Unassembled WGS sequence"/>
</dbReference>
<dbReference type="EMBL" id="BQNB010017338">
    <property type="protein sequence ID" value="GJT62019.1"/>
    <property type="molecule type" value="Genomic_DNA"/>
</dbReference>
<protein>
    <recommendedName>
        <fullName evidence="1">MCM OB domain-containing protein</fullName>
    </recommendedName>
</protein>
<dbReference type="Gene3D" id="2.40.50.140">
    <property type="entry name" value="Nucleic acid-binding proteins"/>
    <property type="match status" value="1"/>
</dbReference>
<gene>
    <name evidence="2" type="ORF">Tco_1005552</name>
</gene>
<evidence type="ECO:0000313" key="2">
    <source>
        <dbReference type="EMBL" id="GJT62019.1"/>
    </source>
</evidence>
<dbReference type="SUPFAM" id="SSF50249">
    <property type="entry name" value="Nucleic acid-binding proteins"/>
    <property type="match status" value="1"/>
</dbReference>
<accession>A0ABQ5FG40</accession>
<dbReference type="InterPro" id="IPR012340">
    <property type="entry name" value="NA-bd_OB-fold"/>
</dbReference>
<reference evidence="2" key="2">
    <citation type="submission" date="2022-01" db="EMBL/GenBank/DDBJ databases">
        <authorList>
            <person name="Yamashiro T."/>
            <person name="Shiraishi A."/>
            <person name="Satake H."/>
            <person name="Nakayama K."/>
        </authorList>
    </citation>
    <scope>NUCLEOTIDE SEQUENCE</scope>
</reference>